<dbReference type="AlphaFoldDB" id="A0A6I6E5D5"/>
<keyword evidence="3" id="KW-1185">Reference proteome</keyword>
<keyword evidence="1" id="KW-0812">Transmembrane</keyword>
<feature type="transmembrane region" description="Helical" evidence="1">
    <location>
        <begin position="69"/>
        <end position="89"/>
    </location>
</feature>
<dbReference type="InterPro" id="IPR021414">
    <property type="entry name" value="DUF3054"/>
</dbReference>
<dbReference type="RefSeq" id="WP_156240926.1">
    <property type="nucleotide sequence ID" value="NZ_BAAAZL010000002.1"/>
</dbReference>
<evidence type="ECO:0000313" key="3">
    <source>
        <dbReference type="Proteomes" id="UP000422989"/>
    </source>
</evidence>
<organism evidence="2 3">
    <name type="scientific">Microbacterium oryzae</name>
    <dbReference type="NCBI Taxonomy" id="743009"/>
    <lineage>
        <taxon>Bacteria</taxon>
        <taxon>Bacillati</taxon>
        <taxon>Actinomycetota</taxon>
        <taxon>Actinomycetes</taxon>
        <taxon>Micrococcales</taxon>
        <taxon>Microbacteriaceae</taxon>
        <taxon>Microbacterium</taxon>
    </lineage>
</organism>
<dbReference type="OrthoDB" id="3698172at2"/>
<sequence length="127" mass="12955">MAAPARYRTVVLSAVADIVLVVVFAALGLASHEGGVDAAGLGRVAWPFLVALAAGWAIARAWRRPLAPLRTGAVVWAVTAAGGLLLRVATGGGAAIPFVIVTAVVLAAFLIGWRAISHVSLRAAARR</sequence>
<name>A0A6I6E5D5_9MICO</name>
<dbReference type="Proteomes" id="UP000422989">
    <property type="component" value="Chromosome"/>
</dbReference>
<keyword evidence="1" id="KW-0472">Membrane</keyword>
<keyword evidence="1" id="KW-1133">Transmembrane helix</keyword>
<protein>
    <submittedName>
        <fullName evidence="2">DUF3054 domain-containing protein</fullName>
    </submittedName>
</protein>
<dbReference type="KEGG" id="moj:D7D94_01625"/>
<dbReference type="EMBL" id="CP032550">
    <property type="protein sequence ID" value="QGU26528.1"/>
    <property type="molecule type" value="Genomic_DNA"/>
</dbReference>
<reference evidence="2 3" key="1">
    <citation type="submission" date="2018-09" db="EMBL/GenBank/DDBJ databases">
        <title>Whole genome sequencing of Microbacterium oryzae strain MB-10T.</title>
        <authorList>
            <person name="Das S.K."/>
        </authorList>
    </citation>
    <scope>NUCLEOTIDE SEQUENCE [LARGE SCALE GENOMIC DNA]</scope>
    <source>
        <strain evidence="2 3">MB-10</strain>
    </source>
</reference>
<feature type="transmembrane region" description="Helical" evidence="1">
    <location>
        <begin position="12"/>
        <end position="32"/>
    </location>
</feature>
<gene>
    <name evidence="2" type="ORF">D7D94_01625</name>
</gene>
<proteinExistence type="predicted"/>
<evidence type="ECO:0000256" key="1">
    <source>
        <dbReference type="SAM" id="Phobius"/>
    </source>
</evidence>
<feature type="transmembrane region" description="Helical" evidence="1">
    <location>
        <begin position="95"/>
        <end position="116"/>
    </location>
</feature>
<accession>A0A6I6E5D5</accession>
<feature type="transmembrane region" description="Helical" evidence="1">
    <location>
        <begin position="44"/>
        <end position="62"/>
    </location>
</feature>
<evidence type="ECO:0000313" key="2">
    <source>
        <dbReference type="EMBL" id="QGU26528.1"/>
    </source>
</evidence>
<dbReference type="Pfam" id="PF11255">
    <property type="entry name" value="DUF3054"/>
    <property type="match status" value="1"/>
</dbReference>